<dbReference type="InterPro" id="IPR027417">
    <property type="entry name" value="P-loop_NTPase"/>
</dbReference>
<comment type="caution">
    <text evidence="6">The sequence shown here is derived from an EMBL/GenBank/DDBJ whole genome shotgun (WGS) entry which is preliminary data.</text>
</comment>
<evidence type="ECO:0000259" key="4">
    <source>
        <dbReference type="PROSITE" id="PS51192"/>
    </source>
</evidence>
<dbReference type="PANTHER" id="PTHR30580">
    <property type="entry name" value="PRIMOSOMAL PROTEIN N"/>
    <property type="match status" value="1"/>
</dbReference>
<evidence type="ECO:0000256" key="1">
    <source>
        <dbReference type="ARBA" id="ARBA00022741"/>
    </source>
</evidence>
<keyword evidence="7" id="KW-1185">Reference proteome</keyword>
<accession>A0ABT9VFE5</accession>
<dbReference type="SMART" id="SM00490">
    <property type="entry name" value="HELICc"/>
    <property type="match status" value="1"/>
</dbReference>
<organism evidence="6 7">
    <name type="scientific">Alkalibacillus salilacus</name>
    <dbReference type="NCBI Taxonomy" id="284582"/>
    <lineage>
        <taxon>Bacteria</taxon>
        <taxon>Bacillati</taxon>
        <taxon>Bacillota</taxon>
        <taxon>Bacilli</taxon>
        <taxon>Bacillales</taxon>
        <taxon>Bacillaceae</taxon>
        <taxon>Alkalibacillus</taxon>
    </lineage>
</organism>
<keyword evidence="1" id="KW-0547">Nucleotide-binding</keyword>
<feature type="domain" description="Helicase ATP-binding" evidence="4">
    <location>
        <begin position="120"/>
        <end position="272"/>
    </location>
</feature>
<evidence type="ECO:0000256" key="3">
    <source>
        <dbReference type="ARBA" id="ARBA00023125"/>
    </source>
</evidence>
<name>A0ABT9VFE5_9BACI</name>
<dbReference type="SUPFAM" id="SSF52540">
    <property type="entry name" value="P-loop containing nucleoside triphosphate hydrolases"/>
    <property type="match status" value="1"/>
</dbReference>
<proteinExistence type="predicted"/>
<protein>
    <submittedName>
        <fullName evidence="6">Competence protein ComFA</fullName>
    </submittedName>
</protein>
<evidence type="ECO:0000259" key="5">
    <source>
        <dbReference type="PROSITE" id="PS51194"/>
    </source>
</evidence>
<dbReference type="InterPro" id="IPR001650">
    <property type="entry name" value="Helicase_C-like"/>
</dbReference>
<dbReference type="EMBL" id="JAUSTQ010000005">
    <property type="protein sequence ID" value="MDQ0159663.1"/>
    <property type="molecule type" value="Genomic_DNA"/>
</dbReference>
<gene>
    <name evidence="6" type="ORF">J2S77_001647</name>
</gene>
<dbReference type="InterPro" id="IPR014001">
    <property type="entry name" value="Helicase_ATP-bd"/>
</dbReference>
<keyword evidence="3" id="KW-0238">DNA-binding</keyword>
<dbReference type="Proteomes" id="UP001224359">
    <property type="component" value="Unassembled WGS sequence"/>
</dbReference>
<reference evidence="6 7" key="1">
    <citation type="submission" date="2023-07" db="EMBL/GenBank/DDBJ databases">
        <title>Genomic Encyclopedia of Type Strains, Phase IV (KMG-IV): sequencing the most valuable type-strain genomes for metagenomic binning, comparative biology and taxonomic classification.</title>
        <authorList>
            <person name="Goeker M."/>
        </authorList>
    </citation>
    <scope>NUCLEOTIDE SEQUENCE [LARGE SCALE GENOMIC DNA]</scope>
    <source>
        <strain evidence="6 7">DSM 16460</strain>
    </source>
</reference>
<dbReference type="PANTHER" id="PTHR30580:SF1">
    <property type="entry name" value="COMF OPERON PROTEIN 1"/>
    <property type="match status" value="1"/>
</dbReference>
<keyword evidence="2" id="KW-0067">ATP-binding</keyword>
<evidence type="ECO:0000313" key="6">
    <source>
        <dbReference type="EMBL" id="MDQ0159663.1"/>
    </source>
</evidence>
<feature type="domain" description="Helicase C-terminal" evidence="5">
    <location>
        <begin position="304"/>
        <end position="443"/>
    </location>
</feature>
<dbReference type="Pfam" id="PF00271">
    <property type="entry name" value="Helicase_C"/>
    <property type="match status" value="1"/>
</dbReference>
<evidence type="ECO:0000313" key="7">
    <source>
        <dbReference type="Proteomes" id="UP001224359"/>
    </source>
</evidence>
<dbReference type="Pfam" id="PF04851">
    <property type="entry name" value="ResIII"/>
    <property type="match status" value="1"/>
</dbReference>
<dbReference type="InterPro" id="IPR006935">
    <property type="entry name" value="Helicase/UvrB_N"/>
</dbReference>
<evidence type="ECO:0000256" key="2">
    <source>
        <dbReference type="ARBA" id="ARBA00022840"/>
    </source>
</evidence>
<dbReference type="Gene3D" id="3.40.50.300">
    <property type="entry name" value="P-loop containing nucleotide triphosphate hydrolases"/>
    <property type="match status" value="2"/>
</dbReference>
<sequence length="443" mass="50500">MARKFSGKLLLKSELNISEQRLNYLAKHGYILGIPSIQTKFTLHKCFRCFNMKQSLFGKIPHQPKPIIYCKQCIQMGRTSTLEPLYQWTGPKPTRHYPKNPLKWRGNLTHLQQRASIQLVKTIQQNDQLLIDAVCGAGKTEMLYEGITHALQNHKRICLATPRSDVVKELAPRLKHDFPTIHLAALYGGSPEQDLNSHLVIATTHQLLRYQNSFDVMIVDEVDAFPYHHDKMLPKAVRRAMKPDSATIYLTATPRFKQKWLINTNQLPTVSIPARYHGHPLPIPSKQMLFRLTKQLEDEQLPPKITQWISSKQQTNRRFLLFVPTIALAEQLATKLDLPYVHAESPDRHHLIQQFRTQSTSALITTTILERGVTFPSIDVAVIQADHHVFDEAALIQIAGRAGRSAQDPTGDVTFFYEQTTEAINRATTYAIRKNLEAKGQSS</sequence>
<dbReference type="SMART" id="SM00487">
    <property type="entry name" value="DEXDc"/>
    <property type="match status" value="1"/>
</dbReference>
<dbReference type="PROSITE" id="PS51194">
    <property type="entry name" value="HELICASE_CTER"/>
    <property type="match status" value="1"/>
</dbReference>
<dbReference type="PROSITE" id="PS51192">
    <property type="entry name" value="HELICASE_ATP_BIND_1"/>
    <property type="match status" value="1"/>
</dbReference>